<reference evidence="1 2" key="1">
    <citation type="submission" date="2017-08" db="EMBL/GenBank/DDBJ databases">
        <title>Infants hospitalized years apart are colonized by the same room-sourced microbial strains.</title>
        <authorList>
            <person name="Brooks B."/>
            <person name="Olm M.R."/>
            <person name="Firek B.A."/>
            <person name="Baker R."/>
            <person name="Thomas B.C."/>
            <person name="Morowitz M.J."/>
            <person name="Banfield J.F."/>
        </authorList>
    </citation>
    <scope>NUCLEOTIDE SEQUENCE [LARGE SCALE GENOMIC DNA]</scope>
    <source>
        <strain evidence="1">S2_003_000_R2_14</strain>
    </source>
</reference>
<dbReference type="Proteomes" id="UP000249061">
    <property type="component" value="Unassembled WGS sequence"/>
</dbReference>
<proteinExistence type="predicted"/>
<evidence type="ECO:0000313" key="2">
    <source>
        <dbReference type="Proteomes" id="UP000249061"/>
    </source>
</evidence>
<accession>A0A2W5TQ99</accession>
<gene>
    <name evidence="1" type="ORF">DI536_06925</name>
</gene>
<organism evidence="1 2">
    <name type="scientific">Archangium gephyra</name>
    <dbReference type="NCBI Taxonomy" id="48"/>
    <lineage>
        <taxon>Bacteria</taxon>
        <taxon>Pseudomonadati</taxon>
        <taxon>Myxococcota</taxon>
        <taxon>Myxococcia</taxon>
        <taxon>Myxococcales</taxon>
        <taxon>Cystobacterineae</taxon>
        <taxon>Archangiaceae</taxon>
        <taxon>Archangium</taxon>
    </lineage>
</organism>
<protein>
    <submittedName>
        <fullName evidence="1">Uncharacterized protein</fullName>
    </submittedName>
</protein>
<sequence>MLDSARSKTVLARPHMGRALITVSLLLAVSAWGETELGAQLPDGARKVAEHRYKSSNDWEGTLKYYKNVYPSSSYPRKEVVNQPGVKAIHIPNTSGKGSWEGLNIYEANEEVRIYVVPATSGGGKGSAGKKK</sequence>
<evidence type="ECO:0000313" key="1">
    <source>
        <dbReference type="EMBL" id="PZR16027.1"/>
    </source>
</evidence>
<comment type="caution">
    <text evidence="1">The sequence shown here is derived from an EMBL/GenBank/DDBJ whole genome shotgun (WGS) entry which is preliminary data.</text>
</comment>
<dbReference type="AlphaFoldDB" id="A0A2W5TQ99"/>
<name>A0A2W5TQ99_9BACT</name>
<dbReference type="EMBL" id="QFQP01000004">
    <property type="protein sequence ID" value="PZR16027.1"/>
    <property type="molecule type" value="Genomic_DNA"/>
</dbReference>